<accession>A0ABY3XHE4</accession>
<protein>
    <submittedName>
        <fullName evidence="4">Class I SAM-dependent methyltransferase</fullName>
    </submittedName>
</protein>
<dbReference type="SUPFAM" id="SSF53335">
    <property type="entry name" value="S-adenosyl-L-methionine-dependent methyltransferases"/>
    <property type="match status" value="1"/>
</dbReference>
<keyword evidence="3" id="KW-0949">S-adenosyl-L-methionine</keyword>
<evidence type="ECO:0000256" key="1">
    <source>
        <dbReference type="ARBA" id="ARBA00022603"/>
    </source>
</evidence>
<dbReference type="PANTHER" id="PTHR43464:SF19">
    <property type="entry name" value="UBIQUINONE BIOSYNTHESIS O-METHYLTRANSFERASE, MITOCHONDRIAL"/>
    <property type="match status" value="1"/>
</dbReference>
<keyword evidence="2" id="KW-0808">Transferase</keyword>
<sequence length="241" mass="25849">MMPPDTRHYSDAGVLEAWHENAEPWTETVRSKAIESRRLVTDHAIVDAALRLAPRSALDLGCGEGWLTRALAECDIRAYGVDAVPALVEAARQADPGAPADRYACLSYQAIARGALDARYDLVLCNFSLLGFEVVAELLAAIPGLLAPGGSVLIQTLHPPLAGGDAPYRDGWRDGDWTGCGKSAGTAAFGEPAPWYFRTIGSWISLIRSSGLELRELSEPLHPQTRQPASLILVAAAPEPR</sequence>
<proteinExistence type="predicted"/>
<dbReference type="Pfam" id="PF13489">
    <property type="entry name" value="Methyltransf_23"/>
    <property type="match status" value="1"/>
</dbReference>
<evidence type="ECO:0000313" key="5">
    <source>
        <dbReference type="Proteomes" id="UP000829194"/>
    </source>
</evidence>
<gene>
    <name evidence="4" type="ORF">MOV92_07505</name>
</gene>
<dbReference type="Gene3D" id="3.40.50.150">
    <property type="entry name" value="Vaccinia Virus protein VP39"/>
    <property type="match status" value="1"/>
</dbReference>
<evidence type="ECO:0000256" key="3">
    <source>
        <dbReference type="ARBA" id="ARBA00022691"/>
    </source>
</evidence>
<keyword evidence="1 4" id="KW-0489">Methyltransferase</keyword>
<dbReference type="GO" id="GO:0032259">
    <property type="term" value="P:methylation"/>
    <property type="evidence" value="ECO:0007669"/>
    <property type="project" value="UniProtKB-KW"/>
</dbReference>
<dbReference type="Proteomes" id="UP000829194">
    <property type="component" value="Chromosome"/>
</dbReference>
<dbReference type="CDD" id="cd02440">
    <property type="entry name" value="AdoMet_MTases"/>
    <property type="match status" value="1"/>
</dbReference>
<dbReference type="InterPro" id="IPR029063">
    <property type="entry name" value="SAM-dependent_MTases_sf"/>
</dbReference>
<dbReference type="PANTHER" id="PTHR43464">
    <property type="entry name" value="METHYLTRANSFERASE"/>
    <property type="match status" value="1"/>
</dbReference>
<dbReference type="EMBL" id="CP093547">
    <property type="protein sequence ID" value="UNP31083.1"/>
    <property type="molecule type" value="Genomic_DNA"/>
</dbReference>
<dbReference type="RefSeq" id="WP_057942252.1">
    <property type="nucleotide sequence ID" value="NZ_CP011131.1"/>
</dbReference>
<keyword evidence="5" id="KW-1185">Reference proteome</keyword>
<reference evidence="4 5" key="1">
    <citation type="submission" date="2022-03" db="EMBL/GenBank/DDBJ databases">
        <title>Complete genome sequence of Lysobacter capsici VKM B-2533 and Lysobacter gummosus 10.1.1, promising sources of lytic agents.</title>
        <authorList>
            <person name="Tarlachkov S.V."/>
            <person name="Kudryakova I.V."/>
            <person name="Afoshin A.S."/>
            <person name="Leontyevskaya E.A."/>
            <person name="Leontyevskaya N.V."/>
        </authorList>
    </citation>
    <scope>NUCLEOTIDE SEQUENCE [LARGE SCALE GENOMIC DNA]</scope>
    <source>
        <strain evidence="4 5">10.1.1</strain>
    </source>
</reference>
<organism evidence="4 5">
    <name type="scientific">Lysobacter gummosus</name>
    <dbReference type="NCBI Taxonomy" id="262324"/>
    <lineage>
        <taxon>Bacteria</taxon>
        <taxon>Pseudomonadati</taxon>
        <taxon>Pseudomonadota</taxon>
        <taxon>Gammaproteobacteria</taxon>
        <taxon>Lysobacterales</taxon>
        <taxon>Lysobacteraceae</taxon>
        <taxon>Lysobacter</taxon>
    </lineage>
</organism>
<dbReference type="GO" id="GO:0008168">
    <property type="term" value="F:methyltransferase activity"/>
    <property type="evidence" value="ECO:0007669"/>
    <property type="project" value="UniProtKB-KW"/>
</dbReference>
<name>A0ABY3XHE4_9GAMM</name>
<evidence type="ECO:0000313" key="4">
    <source>
        <dbReference type="EMBL" id="UNP31083.1"/>
    </source>
</evidence>
<evidence type="ECO:0000256" key="2">
    <source>
        <dbReference type="ARBA" id="ARBA00022679"/>
    </source>
</evidence>